<comment type="subcellular location">
    <subcellularLocation>
        <location evidence="1">Membrane</location>
        <topology evidence="1">Multi-pass membrane protein</topology>
    </subcellularLocation>
</comment>
<evidence type="ECO:0000313" key="8">
    <source>
        <dbReference type="EMBL" id="RYC00337.1"/>
    </source>
</evidence>
<dbReference type="Pfam" id="PF00498">
    <property type="entry name" value="FHA"/>
    <property type="match status" value="1"/>
</dbReference>
<name>A0A4Q2S9W6_9ACTN</name>
<feature type="transmembrane region" description="Helical" evidence="6">
    <location>
        <begin position="49"/>
        <end position="69"/>
    </location>
</feature>
<feature type="transmembrane region" description="Helical" evidence="6">
    <location>
        <begin position="21"/>
        <end position="43"/>
    </location>
</feature>
<comment type="caution">
    <text evidence="8">The sequence shown here is derived from an EMBL/GenBank/DDBJ whole genome shotgun (WGS) entry which is preliminary data.</text>
</comment>
<dbReference type="CDD" id="cd00060">
    <property type="entry name" value="FHA"/>
    <property type="match status" value="1"/>
</dbReference>
<dbReference type="InterPro" id="IPR008984">
    <property type="entry name" value="SMAD_FHA_dom_sf"/>
</dbReference>
<dbReference type="InterPro" id="IPR010432">
    <property type="entry name" value="RDD"/>
</dbReference>
<sequence length="340" mass="34234">MTTHPSGSPASMGRRVAARALDMSLSLALLVVLNGVTVAALLGGGGMELAVVVLALTAVWSAFALWAVLARAALPGQLMLGLHHVDAVTGQRAGGRTFLKYLVQGCTFGLALLITPLTIQSPNRSWFDRLTGVTLVDGKAAGVAPAATSQVAAPPAGWDAEESHLTQVGLPAPASGPSPAPQPGGMIEAVPFGAAQSLTSSAPPAVERPVALPVAPPVAQPAQVVQPAPAVGAPRPVVVLDDGQRIPVDGTVVLGRDPRPSDALGEAALVVVPDQSVSANHLAVGLGPTGPWVMDLRSTNGSSVEQDGAPGSRLAPMVRVPVSPGAVVTLGKRRMTVVAS</sequence>
<dbReference type="RefSeq" id="WP_129455886.1">
    <property type="nucleotide sequence ID" value="NZ_JACXYX010000016.1"/>
</dbReference>
<dbReference type="Pfam" id="PF06271">
    <property type="entry name" value="RDD"/>
    <property type="match status" value="1"/>
</dbReference>
<dbReference type="Proteomes" id="UP000293291">
    <property type="component" value="Unassembled WGS sequence"/>
</dbReference>
<keyword evidence="9" id="KW-1185">Reference proteome</keyword>
<dbReference type="AlphaFoldDB" id="A0A4Q2S9W6"/>
<feature type="domain" description="FHA" evidence="7">
    <location>
        <begin position="252"/>
        <end position="305"/>
    </location>
</feature>
<dbReference type="Gene3D" id="2.60.200.20">
    <property type="match status" value="1"/>
</dbReference>
<dbReference type="SUPFAM" id="SSF49879">
    <property type="entry name" value="SMAD/FHA domain"/>
    <property type="match status" value="1"/>
</dbReference>
<evidence type="ECO:0000256" key="3">
    <source>
        <dbReference type="ARBA" id="ARBA00022692"/>
    </source>
</evidence>
<evidence type="ECO:0000256" key="5">
    <source>
        <dbReference type="ARBA" id="ARBA00023136"/>
    </source>
</evidence>
<proteinExistence type="predicted"/>
<dbReference type="PROSITE" id="PS50006">
    <property type="entry name" value="FHA_DOMAIN"/>
    <property type="match status" value="1"/>
</dbReference>
<protein>
    <submittedName>
        <fullName evidence="8">FHA domain-containing protein</fullName>
    </submittedName>
</protein>
<reference evidence="8 9" key="1">
    <citation type="submission" date="2019-01" db="EMBL/GenBank/DDBJ databases">
        <title>Novel species of Nocardioides.</title>
        <authorList>
            <person name="Liu Q."/>
            <person name="Xin Y.-H."/>
        </authorList>
    </citation>
    <scope>NUCLEOTIDE SEQUENCE [LARGE SCALE GENOMIC DNA]</scope>
    <source>
        <strain evidence="8 9">CGMCC 4.6875</strain>
    </source>
</reference>
<organism evidence="8 9">
    <name type="scientific">Nocardioides ganghwensis</name>
    <dbReference type="NCBI Taxonomy" id="252230"/>
    <lineage>
        <taxon>Bacteria</taxon>
        <taxon>Bacillati</taxon>
        <taxon>Actinomycetota</taxon>
        <taxon>Actinomycetes</taxon>
        <taxon>Propionibacteriales</taxon>
        <taxon>Nocardioidaceae</taxon>
        <taxon>Nocardioides</taxon>
    </lineage>
</organism>
<evidence type="ECO:0000256" key="2">
    <source>
        <dbReference type="ARBA" id="ARBA00022553"/>
    </source>
</evidence>
<evidence type="ECO:0000259" key="7">
    <source>
        <dbReference type="PROSITE" id="PS50006"/>
    </source>
</evidence>
<dbReference type="OrthoDB" id="4625746at2"/>
<accession>A0A4Q2S9W6</accession>
<keyword evidence="5 6" id="KW-0472">Membrane</keyword>
<dbReference type="GO" id="GO:0016020">
    <property type="term" value="C:membrane"/>
    <property type="evidence" value="ECO:0007669"/>
    <property type="project" value="UniProtKB-SubCell"/>
</dbReference>
<dbReference type="EMBL" id="SDWU01000015">
    <property type="protein sequence ID" value="RYC00337.1"/>
    <property type="molecule type" value="Genomic_DNA"/>
</dbReference>
<evidence type="ECO:0000256" key="1">
    <source>
        <dbReference type="ARBA" id="ARBA00004141"/>
    </source>
</evidence>
<evidence type="ECO:0000256" key="4">
    <source>
        <dbReference type="ARBA" id="ARBA00022989"/>
    </source>
</evidence>
<keyword evidence="4 6" id="KW-1133">Transmembrane helix</keyword>
<evidence type="ECO:0000313" key="9">
    <source>
        <dbReference type="Proteomes" id="UP000293291"/>
    </source>
</evidence>
<feature type="transmembrane region" description="Helical" evidence="6">
    <location>
        <begin position="101"/>
        <end position="119"/>
    </location>
</feature>
<gene>
    <name evidence="8" type="ORF">EUA07_14495</name>
</gene>
<dbReference type="InterPro" id="IPR000253">
    <property type="entry name" value="FHA_dom"/>
</dbReference>
<evidence type="ECO:0000256" key="6">
    <source>
        <dbReference type="SAM" id="Phobius"/>
    </source>
</evidence>
<keyword evidence="2" id="KW-0597">Phosphoprotein</keyword>
<keyword evidence="3 6" id="KW-0812">Transmembrane</keyword>